<organism evidence="2 3">
    <name type="scientific">Zizania palustris</name>
    <name type="common">Northern wild rice</name>
    <dbReference type="NCBI Taxonomy" id="103762"/>
    <lineage>
        <taxon>Eukaryota</taxon>
        <taxon>Viridiplantae</taxon>
        <taxon>Streptophyta</taxon>
        <taxon>Embryophyta</taxon>
        <taxon>Tracheophyta</taxon>
        <taxon>Spermatophyta</taxon>
        <taxon>Magnoliopsida</taxon>
        <taxon>Liliopsida</taxon>
        <taxon>Poales</taxon>
        <taxon>Poaceae</taxon>
        <taxon>BOP clade</taxon>
        <taxon>Oryzoideae</taxon>
        <taxon>Oryzeae</taxon>
        <taxon>Zizaniinae</taxon>
        <taxon>Zizania</taxon>
    </lineage>
</organism>
<reference evidence="2" key="1">
    <citation type="journal article" date="2021" name="bioRxiv">
        <title>Whole Genome Assembly and Annotation of Northern Wild Rice, Zizania palustris L., Supports a Whole Genome Duplication in the Zizania Genus.</title>
        <authorList>
            <person name="Haas M."/>
            <person name="Kono T."/>
            <person name="Macchietto M."/>
            <person name="Millas R."/>
            <person name="McGilp L."/>
            <person name="Shao M."/>
            <person name="Duquette J."/>
            <person name="Hirsch C.N."/>
            <person name="Kimball J."/>
        </authorList>
    </citation>
    <scope>NUCLEOTIDE SEQUENCE</scope>
    <source>
        <tissue evidence="2">Fresh leaf tissue</tissue>
    </source>
</reference>
<sequence length="158" mass="17619">MTHHIWSHEAHAIQHGSSGGMVRLDASGHHMKPIRGCCRVEEDYMEGFGTSSHGVSSLYKSHALFPLLLHKPTPLPLPPSQPLSSSLLPPLSVVATMPHRSSGKPPSIVQRQADTPHHRRLFPPDYDAIEEPEFYPEVPPSLFSDQEPVYYEEDEGLE</sequence>
<dbReference type="EMBL" id="JAAALK010000285">
    <property type="protein sequence ID" value="KAG8065056.1"/>
    <property type="molecule type" value="Genomic_DNA"/>
</dbReference>
<feature type="region of interest" description="Disordered" evidence="1">
    <location>
        <begin position="96"/>
        <end position="158"/>
    </location>
</feature>
<gene>
    <name evidence="2" type="ORF">GUJ93_ZPchr0004g38332</name>
</gene>
<evidence type="ECO:0000256" key="1">
    <source>
        <dbReference type="SAM" id="MobiDB-lite"/>
    </source>
</evidence>
<protein>
    <submittedName>
        <fullName evidence="2">Uncharacterized protein</fullName>
    </submittedName>
</protein>
<dbReference type="AlphaFoldDB" id="A0A8J5VNL0"/>
<evidence type="ECO:0000313" key="2">
    <source>
        <dbReference type="EMBL" id="KAG8065056.1"/>
    </source>
</evidence>
<dbReference type="Proteomes" id="UP000729402">
    <property type="component" value="Unassembled WGS sequence"/>
</dbReference>
<keyword evidence="3" id="KW-1185">Reference proteome</keyword>
<accession>A0A8J5VNL0</accession>
<comment type="caution">
    <text evidence="2">The sequence shown here is derived from an EMBL/GenBank/DDBJ whole genome shotgun (WGS) entry which is preliminary data.</text>
</comment>
<reference evidence="2" key="2">
    <citation type="submission" date="2021-02" db="EMBL/GenBank/DDBJ databases">
        <authorList>
            <person name="Kimball J.A."/>
            <person name="Haas M.W."/>
            <person name="Macchietto M."/>
            <person name="Kono T."/>
            <person name="Duquette J."/>
            <person name="Shao M."/>
        </authorList>
    </citation>
    <scope>NUCLEOTIDE SEQUENCE</scope>
    <source>
        <tissue evidence="2">Fresh leaf tissue</tissue>
    </source>
</reference>
<evidence type="ECO:0000313" key="3">
    <source>
        <dbReference type="Proteomes" id="UP000729402"/>
    </source>
</evidence>
<name>A0A8J5VNL0_ZIZPA</name>
<proteinExistence type="predicted"/>